<feature type="region of interest" description="Disordered" evidence="1">
    <location>
        <begin position="347"/>
        <end position="395"/>
    </location>
</feature>
<keyword evidence="3" id="KW-1185">Reference proteome</keyword>
<feature type="compositionally biased region" description="Basic and acidic residues" evidence="1">
    <location>
        <begin position="377"/>
        <end position="393"/>
    </location>
</feature>
<feature type="region of interest" description="Disordered" evidence="1">
    <location>
        <begin position="222"/>
        <end position="301"/>
    </location>
</feature>
<dbReference type="Proteomes" id="UP001146120">
    <property type="component" value="Unassembled WGS sequence"/>
</dbReference>
<evidence type="ECO:0000313" key="3">
    <source>
        <dbReference type="Proteomes" id="UP001146120"/>
    </source>
</evidence>
<organism evidence="2 3">
    <name type="scientific">Lagenidium giganteum</name>
    <dbReference type="NCBI Taxonomy" id="4803"/>
    <lineage>
        <taxon>Eukaryota</taxon>
        <taxon>Sar</taxon>
        <taxon>Stramenopiles</taxon>
        <taxon>Oomycota</taxon>
        <taxon>Peronosporomycetes</taxon>
        <taxon>Pythiales</taxon>
        <taxon>Pythiaceae</taxon>
    </lineage>
</organism>
<accession>A0AAV2ZGH1</accession>
<name>A0AAV2ZGH1_9STRA</name>
<dbReference type="AlphaFoldDB" id="A0AAV2ZGH1"/>
<reference evidence="2" key="2">
    <citation type="journal article" date="2023" name="Microbiol Resour">
        <title>Decontamination and Annotation of the Draft Genome Sequence of the Oomycete Lagenidium giganteum ARSEF 373.</title>
        <authorList>
            <person name="Morgan W.R."/>
            <person name="Tartar A."/>
        </authorList>
    </citation>
    <scope>NUCLEOTIDE SEQUENCE</scope>
    <source>
        <strain evidence="2">ARSEF 373</strain>
    </source>
</reference>
<proteinExistence type="predicted"/>
<feature type="compositionally biased region" description="Acidic residues" evidence="1">
    <location>
        <begin position="462"/>
        <end position="480"/>
    </location>
</feature>
<reference evidence="2" key="1">
    <citation type="submission" date="2022-11" db="EMBL/GenBank/DDBJ databases">
        <authorList>
            <person name="Morgan W.R."/>
            <person name="Tartar A."/>
        </authorList>
    </citation>
    <scope>NUCLEOTIDE SEQUENCE</scope>
    <source>
        <strain evidence="2">ARSEF 373</strain>
    </source>
</reference>
<dbReference type="EMBL" id="DAKRPA010000003">
    <property type="protein sequence ID" value="DBA05086.1"/>
    <property type="molecule type" value="Genomic_DNA"/>
</dbReference>
<feature type="region of interest" description="Disordered" evidence="1">
    <location>
        <begin position="416"/>
        <end position="480"/>
    </location>
</feature>
<evidence type="ECO:0000256" key="1">
    <source>
        <dbReference type="SAM" id="MobiDB-lite"/>
    </source>
</evidence>
<gene>
    <name evidence="2" type="ORF">N0F65_000774</name>
</gene>
<comment type="caution">
    <text evidence="2">The sequence shown here is derived from an EMBL/GenBank/DDBJ whole genome shotgun (WGS) entry which is preliminary data.</text>
</comment>
<evidence type="ECO:0000313" key="2">
    <source>
        <dbReference type="EMBL" id="DBA05086.1"/>
    </source>
</evidence>
<sequence length="507" mass="55035">MAAWFGHTQTITSISKSVSTVAGGILGLEANVATFMKKVTYYDKFFQRVAPNLPEEVVATARRLFRRCYEYRDEIRDELESSLAYVADAGRWVVGLEDWNSKMEKRLGQINELVLLTNTLLVEYTLTGCHGACGAKEELGAILKTISTTVVLRNEASKDATAATLPMSNGVSPDLFCEANPNVDIKPSKATIDMLKRSQREHNPVAVVNIPDVIAPPLVVSVVDDAPPGDSQVKATNDSAHDDEEDNETLNPFAESYKPASAMPSIHSSTTSLKRSNGGGSVTSDTTPTQGADVDSDSPASMSEYECLEMDSIPDYAAFKPSTLSRRHKMKRADRWHGTTASVCSLSSGSSMCSEDGRGVHMSDPGLRRLSPRKRAGRENRAVNGKKSTDKSKARQNRLMDLAFSYDLKREARCNPFVSPETSPRARTEEIEPAARVPVDGGAPPPDDTVAEDVLFAGSNEPTEEGDEHSADLIDEDDLESQILAALGTDVRSLSQTSDNPTERLSS</sequence>
<protein>
    <submittedName>
        <fullName evidence="2">Uncharacterized protein</fullName>
    </submittedName>
</protein>
<feature type="compositionally biased region" description="Polar residues" evidence="1">
    <location>
        <begin position="266"/>
        <end position="275"/>
    </location>
</feature>